<organism evidence="10 11">
    <name type="scientific">Thermospira aquatica</name>
    <dbReference type="NCBI Taxonomy" id="2828656"/>
    <lineage>
        <taxon>Bacteria</taxon>
        <taxon>Pseudomonadati</taxon>
        <taxon>Spirochaetota</taxon>
        <taxon>Spirochaetia</taxon>
        <taxon>Brevinematales</taxon>
        <taxon>Thermospiraceae</taxon>
        <taxon>Thermospira</taxon>
    </lineage>
</organism>
<gene>
    <name evidence="10" type="primary">fliN</name>
    <name evidence="10" type="ORF">KDW03_06530</name>
</gene>
<dbReference type="GO" id="GO:0009425">
    <property type="term" value="C:bacterial-type flagellum basal body"/>
    <property type="evidence" value="ECO:0007669"/>
    <property type="project" value="InterPro"/>
</dbReference>
<protein>
    <recommendedName>
        <fullName evidence="3">Flagellar motor switch protein FliN</fullName>
    </recommendedName>
</protein>
<dbReference type="PANTHER" id="PTHR43484">
    <property type="match status" value="1"/>
</dbReference>
<proteinExistence type="inferred from homology"/>
<comment type="similarity">
    <text evidence="2">Belongs to the FliN/MopA/SpaO family.</text>
</comment>
<sequence length="359" mass="37823">MGDGTLSQDEIDALLQGTDELMTESLGNASTNFGVSAAAAGSVESLSEMDKNLLGELIREIGNSQANALSALTGINTAFGSPFIDVGALENLKKDIKGRVVQAKVSITGGIAGEWVYVVPEKSVLTITNILIGQENNTEITDLVTNTFGEVITQITGAMITVLSEKLNKPITPGFPNIDLLEDPAAISVAGGQMVVRLNYVFNIHDRGSAKIFAFLSVPMARSIVNAYNAAKATSATQFGAGTQQQMGGVPVRPVGFEPLQLGVASEGTGNIALLLDVSMKVSVELGRTRMTIKEILGLGEGSIIELDKLAGEPVDILVNDKLIAQGEVVVIDENFAVRVTKIVSPMERLLENTSSRHG</sequence>
<keyword evidence="11" id="KW-1185">Reference proteome</keyword>
<accession>A0AAX3BAB0</accession>
<dbReference type="AlphaFoldDB" id="A0AAX3BAB0"/>
<dbReference type="GO" id="GO:0005886">
    <property type="term" value="C:plasma membrane"/>
    <property type="evidence" value="ECO:0007669"/>
    <property type="project" value="UniProtKB-SubCell"/>
</dbReference>
<keyword evidence="7" id="KW-0472">Membrane</keyword>
<evidence type="ECO:0000256" key="4">
    <source>
        <dbReference type="ARBA" id="ARBA00022475"/>
    </source>
</evidence>
<dbReference type="NCBIfam" id="TIGR02480">
    <property type="entry name" value="fliN"/>
    <property type="match status" value="1"/>
</dbReference>
<keyword evidence="10" id="KW-0966">Cell projection</keyword>
<dbReference type="EMBL" id="CP073355">
    <property type="protein sequence ID" value="URA09162.1"/>
    <property type="molecule type" value="Genomic_DNA"/>
</dbReference>
<dbReference type="GO" id="GO:0003774">
    <property type="term" value="F:cytoskeletal motor activity"/>
    <property type="evidence" value="ECO:0007669"/>
    <property type="project" value="InterPro"/>
</dbReference>
<dbReference type="Gene3D" id="2.30.330.10">
    <property type="entry name" value="SpoA-like"/>
    <property type="match status" value="1"/>
</dbReference>
<dbReference type="InterPro" id="IPR051469">
    <property type="entry name" value="FliN/MopA/SpaO"/>
</dbReference>
<dbReference type="SUPFAM" id="SSF101801">
    <property type="entry name" value="Surface presentation of antigens (SPOA)"/>
    <property type="match status" value="1"/>
</dbReference>
<dbReference type="Proteomes" id="UP001056539">
    <property type="component" value="Chromosome"/>
</dbReference>
<dbReference type="InterPro" id="IPR028976">
    <property type="entry name" value="CheC-like_sf"/>
</dbReference>
<evidence type="ECO:0000313" key="10">
    <source>
        <dbReference type="EMBL" id="URA09162.1"/>
    </source>
</evidence>
<dbReference type="PANTHER" id="PTHR43484:SF1">
    <property type="entry name" value="FLAGELLAR MOTOR SWITCH PROTEIN FLIN"/>
    <property type="match status" value="1"/>
</dbReference>
<evidence type="ECO:0000256" key="5">
    <source>
        <dbReference type="ARBA" id="ARBA00022500"/>
    </source>
</evidence>
<dbReference type="SUPFAM" id="SSF103039">
    <property type="entry name" value="CheC-like"/>
    <property type="match status" value="1"/>
</dbReference>
<dbReference type="KEGG" id="taqu:KDW03_06530"/>
<reference evidence="10" key="2">
    <citation type="submission" date="2022-06" db="EMBL/GenBank/DDBJ databases">
        <title>Thermospira aquatica gen. nov., sp. nov.</title>
        <authorList>
            <person name="Ben Ali Gam Z."/>
            <person name="Labat M."/>
        </authorList>
    </citation>
    <scope>NUCLEOTIDE SEQUENCE</scope>
    <source>
        <strain evidence="10">F1F22</strain>
    </source>
</reference>
<keyword evidence="6" id="KW-0283">Flagellar rotation</keyword>
<dbReference type="InterPro" id="IPR036429">
    <property type="entry name" value="SpoA-like_sf"/>
</dbReference>
<keyword evidence="10" id="KW-0282">Flagellum</keyword>
<dbReference type="InterPro" id="IPR001172">
    <property type="entry name" value="FliN_T3SS_HrcQb"/>
</dbReference>
<evidence type="ECO:0000256" key="3">
    <source>
        <dbReference type="ARBA" id="ARBA00021897"/>
    </source>
</evidence>
<dbReference type="GO" id="GO:0006935">
    <property type="term" value="P:chemotaxis"/>
    <property type="evidence" value="ECO:0007669"/>
    <property type="project" value="UniProtKB-KW"/>
</dbReference>
<comment type="subcellular location">
    <subcellularLocation>
        <location evidence="1">Cell membrane</location>
        <topology evidence="1">Peripheral membrane protein</topology>
        <orientation evidence="1">Cytoplasmic side</orientation>
    </subcellularLocation>
</comment>
<evidence type="ECO:0000259" key="9">
    <source>
        <dbReference type="Pfam" id="PF01052"/>
    </source>
</evidence>
<dbReference type="GO" id="GO:0071973">
    <property type="term" value="P:bacterial-type flagellum-dependent cell motility"/>
    <property type="evidence" value="ECO:0007669"/>
    <property type="project" value="InterPro"/>
</dbReference>
<reference evidence="10" key="1">
    <citation type="submission" date="2021-04" db="EMBL/GenBank/DDBJ databases">
        <authorList>
            <person name="Postec A."/>
        </authorList>
    </citation>
    <scope>NUCLEOTIDE SEQUENCE</scope>
    <source>
        <strain evidence="10">F1F22</strain>
    </source>
</reference>
<evidence type="ECO:0000256" key="6">
    <source>
        <dbReference type="ARBA" id="ARBA00022779"/>
    </source>
</evidence>
<dbReference type="InterPro" id="IPR012826">
    <property type="entry name" value="FliN"/>
</dbReference>
<evidence type="ECO:0000256" key="2">
    <source>
        <dbReference type="ARBA" id="ARBA00009226"/>
    </source>
</evidence>
<dbReference type="InterPro" id="IPR001543">
    <property type="entry name" value="FliN-like_C"/>
</dbReference>
<feature type="domain" description="Flagellar motor switch protein FliN-like C-terminal" evidence="9">
    <location>
        <begin position="275"/>
        <end position="344"/>
    </location>
</feature>
<keyword evidence="5" id="KW-0145">Chemotaxis</keyword>
<dbReference type="Gene3D" id="3.40.1550.10">
    <property type="entry name" value="CheC-like"/>
    <property type="match status" value="1"/>
</dbReference>
<evidence type="ECO:0000256" key="8">
    <source>
        <dbReference type="ARBA" id="ARBA00025044"/>
    </source>
</evidence>
<evidence type="ECO:0000256" key="7">
    <source>
        <dbReference type="ARBA" id="ARBA00023136"/>
    </source>
</evidence>
<evidence type="ECO:0000256" key="1">
    <source>
        <dbReference type="ARBA" id="ARBA00004413"/>
    </source>
</evidence>
<dbReference type="Pfam" id="PF01052">
    <property type="entry name" value="FliMN_C"/>
    <property type="match status" value="1"/>
</dbReference>
<evidence type="ECO:0000313" key="11">
    <source>
        <dbReference type="Proteomes" id="UP001056539"/>
    </source>
</evidence>
<keyword evidence="10" id="KW-0969">Cilium</keyword>
<comment type="function">
    <text evidence="8">FliM is one of three proteins (FliG, FliN, FliM) that forms the rotor-mounted switch complex (C ring), located at the base of the basal body. This complex interacts with the CheY and CheZ chemotaxis proteins, in addition to contacting components of the motor that determine the direction of flagellar rotation.</text>
</comment>
<keyword evidence="4" id="KW-1003">Cell membrane</keyword>
<dbReference type="PRINTS" id="PR00956">
    <property type="entry name" value="FLGMOTORFLIN"/>
</dbReference>
<name>A0AAX3BAB0_9SPIR</name>